<feature type="domain" description="Flagellar motor switch protein FliN-like C-terminal" evidence="8">
    <location>
        <begin position="31"/>
        <end position="98"/>
    </location>
</feature>
<evidence type="ECO:0000313" key="9">
    <source>
        <dbReference type="EMBL" id="AVY95181.1"/>
    </source>
</evidence>
<dbReference type="GO" id="GO:0006935">
    <property type="term" value="P:chemotaxis"/>
    <property type="evidence" value="ECO:0007669"/>
    <property type="project" value="UniProtKB-KW"/>
</dbReference>
<evidence type="ECO:0000256" key="6">
    <source>
        <dbReference type="ARBA" id="ARBA00022779"/>
    </source>
</evidence>
<keyword evidence="6" id="KW-0283">Flagellar rotation</keyword>
<reference evidence="9 10" key="1">
    <citation type="submission" date="2018-04" db="EMBL/GenBank/DDBJ databases">
        <title>Denitrifier Microvirgula.</title>
        <authorList>
            <person name="Anderson E."/>
            <person name="Jang J."/>
            <person name="Ishii S."/>
        </authorList>
    </citation>
    <scope>NUCLEOTIDE SEQUENCE [LARGE SCALE GENOMIC DNA]</scope>
    <source>
        <strain evidence="9 10">BE2.4</strain>
    </source>
</reference>
<dbReference type="GO" id="GO:0005886">
    <property type="term" value="C:plasma membrane"/>
    <property type="evidence" value="ECO:0007669"/>
    <property type="project" value="UniProtKB-SubCell"/>
</dbReference>
<dbReference type="GO" id="GO:0071973">
    <property type="term" value="P:bacterial-type flagellum-dependent cell motility"/>
    <property type="evidence" value="ECO:0007669"/>
    <property type="project" value="InterPro"/>
</dbReference>
<dbReference type="InterPro" id="IPR001172">
    <property type="entry name" value="FliN_T3SS_HrcQb"/>
</dbReference>
<organism evidence="9 10">
    <name type="scientific">Microvirgula aerodenitrificans</name>
    <dbReference type="NCBI Taxonomy" id="57480"/>
    <lineage>
        <taxon>Bacteria</taxon>
        <taxon>Pseudomonadati</taxon>
        <taxon>Pseudomonadota</taxon>
        <taxon>Betaproteobacteria</taxon>
        <taxon>Neisseriales</taxon>
        <taxon>Aquaspirillaceae</taxon>
        <taxon>Microvirgula</taxon>
    </lineage>
</organism>
<evidence type="ECO:0000256" key="2">
    <source>
        <dbReference type="ARBA" id="ARBA00009226"/>
    </source>
</evidence>
<evidence type="ECO:0000256" key="4">
    <source>
        <dbReference type="ARBA" id="ARBA00022475"/>
    </source>
</evidence>
<dbReference type="STRING" id="1122240.GCA_000620105_01995"/>
<dbReference type="KEGG" id="maer:DAI18_14855"/>
<dbReference type="PANTHER" id="PTHR43484:SF1">
    <property type="entry name" value="FLAGELLAR MOTOR SWITCH PROTEIN FLIN"/>
    <property type="match status" value="1"/>
</dbReference>
<dbReference type="Proteomes" id="UP000244173">
    <property type="component" value="Chromosome"/>
</dbReference>
<dbReference type="GO" id="GO:0009425">
    <property type="term" value="C:bacterial-type flagellum basal body"/>
    <property type="evidence" value="ECO:0007669"/>
    <property type="project" value="InterPro"/>
</dbReference>
<dbReference type="InterPro" id="IPR051469">
    <property type="entry name" value="FliN/MopA/SpaO"/>
</dbReference>
<proteinExistence type="inferred from homology"/>
<keyword evidence="9" id="KW-0282">Flagellum</keyword>
<evidence type="ECO:0000256" key="1">
    <source>
        <dbReference type="ARBA" id="ARBA00004413"/>
    </source>
</evidence>
<dbReference type="InterPro" id="IPR036429">
    <property type="entry name" value="SpoA-like_sf"/>
</dbReference>
<keyword evidence="4" id="KW-1003">Cell membrane</keyword>
<evidence type="ECO:0000313" key="10">
    <source>
        <dbReference type="Proteomes" id="UP000244173"/>
    </source>
</evidence>
<dbReference type="GO" id="GO:0003774">
    <property type="term" value="F:cytoskeletal motor activity"/>
    <property type="evidence" value="ECO:0007669"/>
    <property type="project" value="InterPro"/>
</dbReference>
<dbReference type="InterPro" id="IPR001543">
    <property type="entry name" value="FliN-like_C"/>
</dbReference>
<dbReference type="PRINTS" id="PR00956">
    <property type="entry name" value="FLGMOTORFLIN"/>
</dbReference>
<dbReference type="PANTHER" id="PTHR43484">
    <property type="match status" value="1"/>
</dbReference>
<comment type="subcellular location">
    <subcellularLocation>
        <location evidence="1">Cell membrane</location>
        <topology evidence="1">Peripheral membrane protein</topology>
        <orientation evidence="1">Cytoplasmic side</orientation>
    </subcellularLocation>
</comment>
<keyword evidence="9" id="KW-0966">Cell projection</keyword>
<keyword evidence="7" id="KW-0472">Membrane</keyword>
<dbReference type="OrthoDB" id="8820851at2"/>
<evidence type="ECO:0000259" key="8">
    <source>
        <dbReference type="Pfam" id="PF01052"/>
    </source>
</evidence>
<name>A0A2S0PCU6_9NEIS</name>
<comment type="similarity">
    <text evidence="2">Belongs to the FliN/MopA/SpaO family.</text>
</comment>
<accession>A0A2S0PCU6</accession>
<dbReference type="Gene3D" id="2.30.330.10">
    <property type="entry name" value="SpoA-like"/>
    <property type="match status" value="1"/>
</dbReference>
<dbReference type="AlphaFoldDB" id="A0A2S0PCU6"/>
<keyword evidence="10" id="KW-1185">Reference proteome</keyword>
<protein>
    <recommendedName>
        <fullName evidence="3">Flagellar motor switch protein FliN</fullName>
    </recommendedName>
</protein>
<dbReference type="RefSeq" id="WP_107889807.1">
    <property type="nucleotide sequence ID" value="NZ_CP028519.1"/>
</dbReference>
<keyword evidence="9" id="KW-0969">Cilium</keyword>
<gene>
    <name evidence="9" type="ORF">DAI18_14855</name>
</gene>
<dbReference type="SUPFAM" id="SSF101801">
    <property type="entry name" value="Surface presentation of antigens (SPOA)"/>
    <property type="match status" value="1"/>
</dbReference>
<keyword evidence="5" id="KW-0145">Chemotaxis</keyword>
<evidence type="ECO:0000256" key="7">
    <source>
        <dbReference type="ARBA" id="ARBA00023136"/>
    </source>
</evidence>
<dbReference type="Pfam" id="PF01052">
    <property type="entry name" value="FliMN_C"/>
    <property type="match status" value="1"/>
</dbReference>
<dbReference type="EMBL" id="CP028519">
    <property type="protein sequence ID" value="AVY95181.1"/>
    <property type="molecule type" value="Genomic_DNA"/>
</dbReference>
<sequence length="104" mass="10875">MNKDIRRSVLMELESDAGSGESLLAGRLGLLGELKVDLDARVGSVRLSLSALGGLKAGEVVTLDSQPDGSVDMLLNGTVVARGRLVVVNDFLGVQVETLSSLRP</sequence>
<evidence type="ECO:0000256" key="3">
    <source>
        <dbReference type="ARBA" id="ARBA00021897"/>
    </source>
</evidence>
<evidence type="ECO:0000256" key="5">
    <source>
        <dbReference type="ARBA" id="ARBA00022500"/>
    </source>
</evidence>